<dbReference type="InterPro" id="IPR016032">
    <property type="entry name" value="Sig_transdc_resp-reg_C-effctor"/>
</dbReference>
<evidence type="ECO:0000313" key="6">
    <source>
        <dbReference type="Proteomes" id="UP000746503"/>
    </source>
</evidence>
<keyword evidence="2" id="KW-0238">DNA-binding</keyword>
<dbReference type="CDD" id="cd06170">
    <property type="entry name" value="LuxR_C_like"/>
    <property type="match status" value="1"/>
</dbReference>
<dbReference type="PANTHER" id="PTHR43214:SF24">
    <property type="entry name" value="TRANSCRIPTIONAL REGULATORY PROTEIN NARL-RELATED"/>
    <property type="match status" value="1"/>
</dbReference>
<evidence type="ECO:0000259" key="4">
    <source>
        <dbReference type="PROSITE" id="PS50043"/>
    </source>
</evidence>
<dbReference type="Proteomes" id="UP000746503">
    <property type="component" value="Unassembled WGS sequence"/>
</dbReference>
<comment type="caution">
    <text evidence="5">The sequence shown here is derived from an EMBL/GenBank/DDBJ whole genome shotgun (WGS) entry which is preliminary data.</text>
</comment>
<dbReference type="PANTHER" id="PTHR43214">
    <property type="entry name" value="TWO-COMPONENT RESPONSE REGULATOR"/>
    <property type="match status" value="1"/>
</dbReference>
<dbReference type="Gene3D" id="1.10.10.10">
    <property type="entry name" value="Winged helix-like DNA-binding domain superfamily/Winged helix DNA-binding domain"/>
    <property type="match status" value="1"/>
</dbReference>
<dbReference type="SUPFAM" id="SSF46894">
    <property type="entry name" value="C-terminal effector domain of the bipartite response regulators"/>
    <property type="match status" value="1"/>
</dbReference>
<dbReference type="SMART" id="SM00421">
    <property type="entry name" value="HTH_LUXR"/>
    <property type="match status" value="1"/>
</dbReference>
<dbReference type="EMBL" id="JAAVJB010000322">
    <property type="protein sequence ID" value="NJP68974.1"/>
    <property type="molecule type" value="Genomic_DNA"/>
</dbReference>
<protein>
    <submittedName>
        <fullName evidence="5">Response regulator transcription factor</fullName>
    </submittedName>
</protein>
<keyword evidence="1" id="KW-0805">Transcription regulation</keyword>
<evidence type="ECO:0000256" key="1">
    <source>
        <dbReference type="ARBA" id="ARBA00023015"/>
    </source>
</evidence>
<dbReference type="InterPro" id="IPR036388">
    <property type="entry name" value="WH-like_DNA-bd_sf"/>
</dbReference>
<name>A0ABX1AT49_9ACTN</name>
<dbReference type="InterPro" id="IPR000792">
    <property type="entry name" value="Tscrpt_reg_LuxR_C"/>
</dbReference>
<keyword evidence="6" id="KW-1185">Reference proteome</keyword>
<accession>A0ABX1AT49</accession>
<organism evidence="5 6">
    <name type="scientific">Streptomyces spiramenti</name>
    <dbReference type="NCBI Taxonomy" id="2720606"/>
    <lineage>
        <taxon>Bacteria</taxon>
        <taxon>Bacillati</taxon>
        <taxon>Actinomycetota</taxon>
        <taxon>Actinomycetes</taxon>
        <taxon>Kitasatosporales</taxon>
        <taxon>Streptomycetaceae</taxon>
        <taxon>Streptomyces</taxon>
    </lineage>
</organism>
<keyword evidence="3" id="KW-0804">Transcription</keyword>
<feature type="domain" description="HTH luxR-type" evidence="4">
    <location>
        <begin position="169"/>
        <end position="234"/>
    </location>
</feature>
<gene>
    <name evidence="5" type="ORF">HCJ92_22475</name>
</gene>
<dbReference type="Pfam" id="PF00196">
    <property type="entry name" value="GerE"/>
    <property type="match status" value="1"/>
</dbReference>
<evidence type="ECO:0000256" key="2">
    <source>
        <dbReference type="ARBA" id="ARBA00023125"/>
    </source>
</evidence>
<evidence type="ECO:0000313" key="5">
    <source>
        <dbReference type="EMBL" id="NJP68974.1"/>
    </source>
</evidence>
<reference evidence="5 6" key="1">
    <citation type="submission" date="2020-03" db="EMBL/GenBank/DDBJ databases">
        <title>Draft genome of Streptomyces sp. ventii, isolated from the Axial Seamount in the Pacific Ocean, and resequencing of the two type strains Streptomyces lonarensis strain NCL 716 and Streptomyces bohaiensis strain 11A07.</title>
        <authorList>
            <person name="Loughran R.M."/>
            <person name="Pfannmuller K.M."/>
            <person name="Wasson B.J."/>
            <person name="Deadmond M.C."/>
            <person name="Paddock B.E."/>
            <person name="Koyack M.J."/>
            <person name="Gallegos D.A."/>
            <person name="Mitchell E.A."/>
            <person name="Ushijima B."/>
            <person name="Saw J.H."/>
            <person name="Mcphail K.L."/>
            <person name="Videau P."/>
        </authorList>
    </citation>
    <scope>NUCLEOTIDE SEQUENCE [LARGE SCALE GENOMIC DNA]</scope>
    <source>
        <strain evidence="6">5675061</strain>
    </source>
</reference>
<evidence type="ECO:0000256" key="3">
    <source>
        <dbReference type="ARBA" id="ARBA00023163"/>
    </source>
</evidence>
<dbReference type="PRINTS" id="PR00038">
    <property type="entry name" value="HTHLUXR"/>
</dbReference>
<proteinExistence type="predicted"/>
<dbReference type="PROSITE" id="PS50043">
    <property type="entry name" value="HTH_LUXR_2"/>
    <property type="match status" value="1"/>
</dbReference>
<sequence>MHSSHRGGEPVAVGDGSLAAARVVRPAVPSARTPVTVHAPDPITREGALVQLRRNPDIEIRSETDTRPGTVTMVVRDALDEDVLARLRRVVRADGGRAVLVVGALREAELLDVIECGVGAVVWRNEATEHRLAQAVFAAARGEGDLPADLLGRLIDQVGVLHRVSTGRSGAPAGGLSPREVDVLRLIADGRDTVEIAVKLAYSERTVKNVVHGLTTRLHLRNRAHAVAYAMREGYI</sequence>
<dbReference type="InterPro" id="IPR039420">
    <property type="entry name" value="WalR-like"/>
</dbReference>